<proteinExistence type="predicted"/>
<comment type="caution">
    <text evidence="1">The sequence shown here is derived from an EMBL/GenBank/DDBJ whole genome shotgun (WGS) entry which is preliminary data.</text>
</comment>
<dbReference type="AlphaFoldDB" id="N8XBY6"/>
<organism evidence="1 2">
    <name type="scientific">Acinetobacter bereziniae NIPH 3</name>
    <dbReference type="NCBI Taxonomy" id="1217651"/>
    <lineage>
        <taxon>Bacteria</taxon>
        <taxon>Pseudomonadati</taxon>
        <taxon>Pseudomonadota</taxon>
        <taxon>Gammaproteobacteria</taxon>
        <taxon>Moraxellales</taxon>
        <taxon>Moraxellaceae</taxon>
        <taxon>Acinetobacter</taxon>
    </lineage>
</organism>
<name>N8XBY6_ACIBZ</name>
<evidence type="ECO:0000313" key="2">
    <source>
        <dbReference type="Proteomes" id="UP000013270"/>
    </source>
</evidence>
<dbReference type="HOGENOM" id="CLU_2911852_0_0_6"/>
<dbReference type="Gene3D" id="3.10.450.50">
    <property type="match status" value="1"/>
</dbReference>
<dbReference type="Proteomes" id="UP000013270">
    <property type="component" value="Unassembled WGS sequence"/>
</dbReference>
<sequence length="61" mass="7276">MSFTQSKSAIQKWHQMLENRDMSILNELLADDVVFRSPVAYHPYEGKQVVFFYFKQCDPNF</sequence>
<gene>
    <name evidence="1" type="ORF">F963_02062</name>
</gene>
<accession>N8XBY6</accession>
<evidence type="ECO:0000313" key="1">
    <source>
        <dbReference type="EMBL" id="ENV21967.1"/>
    </source>
</evidence>
<dbReference type="PATRIC" id="fig|1217651.3.peg.2030"/>
<reference evidence="1 2" key="1">
    <citation type="submission" date="2013-02" db="EMBL/GenBank/DDBJ databases">
        <title>The Genome Sequence of Acinetobacter bereziniae NIPH 3.</title>
        <authorList>
            <consortium name="The Broad Institute Genome Sequencing Platform"/>
            <consortium name="The Broad Institute Genome Sequencing Center for Infectious Disease"/>
            <person name="Cerqueira G."/>
            <person name="Feldgarden M."/>
            <person name="Courvalin P."/>
            <person name="Perichon B."/>
            <person name="Grillot-Courvalin C."/>
            <person name="Clermont D."/>
            <person name="Rocha E."/>
            <person name="Yoon E.-J."/>
            <person name="Nemec A."/>
            <person name="Walker B."/>
            <person name="Young S.K."/>
            <person name="Zeng Q."/>
            <person name="Gargeya S."/>
            <person name="Fitzgerald M."/>
            <person name="Haas B."/>
            <person name="Abouelleil A."/>
            <person name="Alvarado L."/>
            <person name="Arachchi H.M."/>
            <person name="Berlin A.M."/>
            <person name="Chapman S.B."/>
            <person name="Dewar J."/>
            <person name="Goldberg J."/>
            <person name="Griggs A."/>
            <person name="Gujja S."/>
            <person name="Hansen M."/>
            <person name="Howarth C."/>
            <person name="Imamovic A."/>
            <person name="Larimer J."/>
            <person name="McCowan C."/>
            <person name="Murphy C."/>
            <person name="Neiman D."/>
            <person name="Pearson M."/>
            <person name="Priest M."/>
            <person name="Roberts A."/>
            <person name="Saif S."/>
            <person name="Shea T."/>
            <person name="Sisk P."/>
            <person name="Sykes S."/>
            <person name="Wortman J."/>
            <person name="Nusbaum C."/>
            <person name="Birren B."/>
        </authorList>
    </citation>
    <scope>NUCLEOTIDE SEQUENCE [LARGE SCALE GENOMIC DNA]</scope>
    <source>
        <strain evidence="1 2">NIPH 3</strain>
    </source>
</reference>
<dbReference type="SUPFAM" id="SSF54427">
    <property type="entry name" value="NTF2-like"/>
    <property type="match status" value="1"/>
</dbReference>
<evidence type="ECO:0008006" key="3">
    <source>
        <dbReference type="Google" id="ProtNLM"/>
    </source>
</evidence>
<dbReference type="InterPro" id="IPR032710">
    <property type="entry name" value="NTF2-like_dom_sf"/>
</dbReference>
<protein>
    <recommendedName>
        <fullName evidence="3">SnoaL-like domain-containing protein</fullName>
    </recommendedName>
</protein>
<dbReference type="EMBL" id="APPK01000035">
    <property type="protein sequence ID" value="ENV21967.1"/>
    <property type="molecule type" value="Genomic_DNA"/>
</dbReference>